<keyword evidence="8 13" id="KW-0067">ATP-binding</keyword>
<comment type="function">
    <text evidence="12 13 14">The RecF protein is involved in DNA metabolism; it is required for DNA replication and normal SOS inducibility. RecF binds preferentially to single-stranded, linear DNA. It also seems to bind ATP.</text>
</comment>
<dbReference type="Proteomes" id="UP001081071">
    <property type="component" value="Unassembled WGS sequence"/>
</dbReference>
<dbReference type="NCBIfam" id="TIGR00611">
    <property type="entry name" value="recf"/>
    <property type="match status" value="1"/>
</dbReference>
<evidence type="ECO:0000256" key="5">
    <source>
        <dbReference type="ARBA" id="ARBA00022705"/>
    </source>
</evidence>
<dbReference type="PROSITE" id="PS00617">
    <property type="entry name" value="RECF_1"/>
    <property type="match status" value="1"/>
</dbReference>
<feature type="domain" description="RecF/RecN/SMC N-terminal" evidence="15">
    <location>
        <begin position="3"/>
        <end position="368"/>
    </location>
</feature>
<keyword evidence="4 13" id="KW-0963">Cytoplasm</keyword>
<evidence type="ECO:0000313" key="16">
    <source>
        <dbReference type="EMBL" id="MCZ4517261.1"/>
    </source>
</evidence>
<dbReference type="InterPro" id="IPR018078">
    <property type="entry name" value="DNA-binding_RecF_CS"/>
</dbReference>
<evidence type="ECO:0000256" key="6">
    <source>
        <dbReference type="ARBA" id="ARBA00022741"/>
    </source>
</evidence>
<keyword evidence="6 13" id="KW-0547">Nucleotide-binding</keyword>
<evidence type="ECO:0000256" key="1">
    <source>
        <dbReference type="ARBA" id="ARBA00004496"/>
    </source>
</evidence>
<dbReference type="InterPro" id="IPR027417">
    <property type="entry name" value="P-loop_NTPase"/>
</dbReference>
<evidence type="ECO:0000256" key="13">
    <source>
        <dbReference type="HAMAP-Rule" id="MF_00365"/>
    </source>
</evidence>
<proteinExistence type="inferred from homology"/>
<evidence type="ECO:0000256" key="8">
    <source>
        <dbReference type="ARBA" id="ARBA00022840"/>
    </source>
</evidence>
<evidence type="ECO:0000256" key="10">
    <source>
        <dbReference type="ARBA" id="ARBA00023204"/>
    </source>
</evidence>
<feature type="binding site" evidence="13">
    <location>
        <begin position="30"/>
        <end position="37"/>
    </location>
    <ligand>
        <name>ATP</name>
        <dbReference type="ChEBI" id="CHEBI:30616"/>
    </ligand>
</feature>
<organism evidence="16 17">
    <name type="scientific">Rhodococcus ruber</name>
    <dbReference type="NCBI Taxonomy" id="1830"/>
    <lineage>
        <taxon>Bacteria</taxon>
        <taxon>Bacillati</taxon>
        <taxon>Actinomycetota</taxon>
        <taxon>Actinomycetes</taxon>
        <taxon>Mycobacteriales</taxon>
        <taxon>Nocardiaceae</taxon>
        <taxon>Rhodococcus</taxon>
    </lineage>
</organism>
<dbReference type="PANTHER" id="PTHR32182:SF0">
    <property type="entry name" value="DNA REPLICATION AND REPAIR PROTEIN RECF"/>
    <property type="match status" value="1"/>
</dbReference>
<accession>A0ABT4MBZ8</accession>
<name>A0ABT4MBZ8_9NOCA</name>
<gene>
    <name evidence="13 16" type="primary">recF</name>
    <name evidence="16" type="ORF">O4220_01965</name>
</gene>
<comment type="subcellular location">
    <subcellularLocation>
        <location evidence="1 13 14">Cytoplasm</location>
    </subcellularLocation>
</comment>
<dbReference type="PROSITE" id="PS00618">
    <property type="entry name" value="RECF_2"/>
    <property type="match status" value="1"/>
</dbReference>
<evidence type="ECO:0000256" key="7">
    <source>
        <dbReference type="ARBA" id="ARBA00022763"/>
    </source>
</evidence>
<keyword evidence="7 13" id="KW-0227">DNA damage</keyword>
<dbReference type="InterPro" id="IPR042174">
    <property type="entry name" value="RecF_2"/>
</dbReference>
<keyword evidence="9 13" id="KW-0238">DNA-binding</keyword>
<evidence type="ECO:0000313" key="17">
    <source>
        <dbReference type="Proteomes" id="UP001081071"/>
    </source>
</evidence>
<keyword evidence="17" id="KW-1185">Reference proteome</keyword>
<sequence length="416" mass="45231">MFVRSLQLHDFRSWDDVTVDLGPGSTVFVGPNGHGKTNLLESLNYLSTLSSHRVSTDAPMIRAGASKAFVGSAVVNHGRELIIDVELLEGKANKARMNRSPLRRPREILGVLQSVLFAPEDLSLVRGDPGERRRYLDELLTSRIPRMATVRADYDKVLRQRSALLKTASGSLRRGSSSSDGASALATLDVWDGHLAAHGARLLAARIGLVHELMPFVQQAYGSIAPESRPATLSYRCSLAEALPPEFSDAGRAPLPDDVDVLEAAFLHQLSVMRQREIERGVCLVGPHRDDVELMLGDQPTKGFASHGESWSYALSLRLGSFGLLREDGTDPVLMLDDVFAELDRKRRTALATVAAGAEQVLITAAVPEDVPPELDARRYGVEAQQNSESGAAGRISRITDLSITVDAAREESEAR</sequence>
<dbReference type="Pfam" id="PF02463">
    <property type="entry name" value="SMC_N"/>
    <property type="match status" value="1"/>
</dbReference>
<dbReference type="SUPFAM" id="SSF52540">
    <property type="entry name" value="P-loop containing nucleoside triphosphate hydrolases"/>
    <property type="match status" value="1"/>
</dbReference>
<keyword evidence="11 13" id="KW-0742">SOS response</keyword>
<keyword evidence="5 13" id="KW-0235">DNA replication</keyword>
<evidence type="ECO:0000256" key="12">
    <source>
        <dbReference type="ARBA" id="ARBA00025401"/>
    </source>
</evidence>
<dbReference type="RefSeq" id="WP_269601867.1">
    <property type="nucleotide sequence ID" value="NZ_JAPWIJ010000001.1"/>
</dbReference>
<keyword evidence="10 13" id="KW-0234">DNA repair</keyword>
<evidence type="ECO:0000256" key="4">
    <source>
        <dbReference type="ARBA" id="ARBA00022490"/>
    </source>
</evidence>
<dbReference type="InterPro" id="IPR003395">
    <property type="entry name" value="RecF/RecN/SMC_N"/>
</dbReference>
<dbReference type="Gene3D" id="3.40.50.300">
    <property type="entry name" value="P-loop containing nucleotide triphosphate hydrolases"/>
    <property type="match status" value="1"/>
</dbReference>
<evidence type="ECO:0000256" key="14">
    <source>
        <dbReference type="RuleBase" id="RU000578"/>
    </source>
</evidence>
<dbReference type="Gene3D" id="1.20.1050.90">
    <property type="entry name" value="RecF/RecN/SMC, N-terminal domain"/>
    <property type="match status" value="1"/>
</dbReference>
<dbReference type="EMBL" id="JAPWIJ010000001">
    <property type="protein sequence ID" value="MCZ4517261.1"/>
    <property type="molecule type" value="Genomic_DNA"/>
</dbReference>
<dbReference type="HAMAP" id="MF_00365">
    <property type="entry name" value="RecF"/>
    <property type="match status" value="1"/>
</dbReference>
<evidence type="ECO:0000259" key="15">
    <source>
        <dbReference type="Pfam" id="PF02463"/>
    </source>
</evidence>
<dbReference type="PANTHER" id="PTHR32182">
    <property type="entry name" value="DNA REPLICATION AND REPAIR PROTEIN RECF"/>
    <property type="match status" value="1"/>
</dbReference>
<comment type="similarity">
    <text evidence="2 13 14">Belongs to the RecF family.</text>
</comment>
<reference evidence="16" key="1">
    <citation type="submission" date="2022-12" db="EMBL/GenBank/DDBJ databases">
        <authorList>
            <person name="Krivoruchko A.V."/>
            <person name="Elkin A."/>
        </authorList>
    </citation>
    <scope>NUCLEOTIDE SEQUENCE</scope>
    <source>
        <strain evidence="16">IEGM 1391</strain>
    </source>
</reference>
<dbReference type="InterPro" id="IPR001238">
    <property type="entry name" value="DNA-binding_RecF"/>
</dbReference>
<evidence type="ECO:0000256" key="9">
    <source>
        <dbReference type="ARBA" id="ARBA00023125"/>
    </source>
</evidence>
<dbReference type="CDD" id="cd03242">
    <property type="entry name" value="ABC_RecF"/>
    <property type="match status" value="1"/>
</dbReference>
<evidence type="ECO:0000256" key="2">
    <source>
        <dbReference type="ARBA" id="ARBA00008016"/>
    </source>
</evidence>
<evidence type="ECO:0000256" key="11">
    <source>
        <dbReference type="ARBA" id="ARBA00023236"/>
    </source>
</evidence>
<evidence type="ECO:0000256" key="3">
    <source>
        <dbReference type="ARBA" id="ARBA00020170"/>
    </source>
</evidence>
<comment type="caution">
    <text evidence="16">The sequence shown here is derived from an EMBL/GenBank/DDBJ whole genome shotgun (WGS) entry which is preliminary data.</text>
</comment>
<protein>
    <recommendedName>
        <fullName evidence="3 13">DNA replication and repair protein RecF</fullName>
    </recommendedName>
</protein>